<dbReference type="Proteomes" id="UP000178892">
    <property type="component" value="Unassembled WGS sequence"/>
</dbReference>
<evidence type="ECO:0008006" key="3">
    <source>
        <dbReference type="Google" id="ProtNLM"/>
    </source>
</evidence>
<dbReference type="NCBIfam" id="TIGR04256">
    <property type="entry name" value="GxxExxY"/>
    <property type="match status" value="1"/>
</dbReference>
<proteinExistence type="predicted"/>
<name>A0A1F5NUT6_9BACT</name>
<dbReference type="EMBL" id="MFEL01000008">
    <property type="protein sequence ID" value="OGE81436.1"/>
    <property type="molecule type" value="Genomic_DNA"/>
</dbReference>
<dbReference type="InterPro" id="IPR026350">
    <property type="entry name" value="GxxExxY"/>
</dbReference>
<evidence type="ECO:0000313" key="2">
    <source>
        <dbReference type="Proteomes" id="UP000178892"/>
    </source>
</evidence>
<evidence type="ECO:0000313" key="1">
    <source>
        <dbReference type="EMBL" id="OGE81436.1"/>
    </source>
</evidence>
<dbReference type="STRING" id="1817825.A2720_02755"/>
<dbReference type="AlphaFoldDB" id="A0A1F5NUT6"/>
<reference evidence="1 2" key="1">
    <citation type="journal article" date="2016" name="Nat. Commun.">
        <title>Thousands of microbial genomes shed light on interconnected biogeochemical processes in an aquifer system.</title>
        <authorList>
            <person name="Anantharaman K."/>
            <person name="Brown C.T."/>
            <person name="Hug L.A."/>
            <person name="Sharon I."/>
            <person name="Castelle C.J."/>
            <person name="Probst A.J."/>
            <person name="Thomas B.C."/>
            <person name="Singh A."/>
            <person name="Wilkins M.J."/>
            <person name="Karaoz U."/>
            <person name="Brodie E.L."/>
            <person name="Williams K.H."/>
            <person name="Hubbard S.S."/>
            <person name="Banfield J.F."/>
        </authorList>
    </citation>
    <scope>NUCLEOTIDE SEQUENCE [LARGE SCALE GENOMIC DNA]</scope>
</reference>
<sequence>MPKIVEAKLSYKISGLCFRVAKELGRFCREKQYGDRFEELLKEEKWEYEREFEISKLNKNSPRGNKVDFFVERKIFVDFKAKTFITKEDYIQMQRYLKAANLELGLIVNFRGSFIKPKRVLNPDFVVSDHSDVHSLISNR</sequence>
<organism evidence="1 2">
    <name type="scientific">Candidatus Doudnabacteria bacterium RIFCSPHIGHO2_01_FULL_46_24</name>
    <dbReference type="NCBI Taxonomy" id="1817825"/>
    <lineage>
        <taxon>Bacteria</taxon>
        <taxon>Candidatus Doudnaibacteriota</taxon>
    </lineage>
</organism>
<accession>A0A1F5NUT6</accession>
<dbReference type="Pfam" id="PF13366">
    <property type="entry name" value="PDDEXK_3"/>
    <property type="match status" value="1"/>
</dbReference>
<protein>
    <recommendedName>
        <fullName evidence="3">GxxExxY protein</fullName>
    </recommendedName>
</protein>
<gene>
    <name evidence="1" type="ORF">A2720_02755</name>
</gene>
<comment type="caution">
    <text evidence="1">The sequence shown here is derived from an EMBL/GenBank/DDBJ whole genome shotgun (WGS) entry which is preliminary data.</text>
</comment>